<protein>
    <submittedName>
        <fullName evidence="3">Putative acetate--CoA ligase</fullName>
    </submittedName>
</protein>
<reference evidence="3 4" key="1">
    <citation type="submission" date="2012-02" db="EMBL/GenBank/DDBJ databases">
        <title>Whole genome shotgun sequence of Mobilicoccus pelagius NBRC 104925.</title>
        <authorList>
            <person name="Yoshida Y."/>
            <person name="Hosoyama A."/>
            <person name="Tsuchikane K."/>
            <person name="Katsumata H."/>
            <person name="Yamazaki S."/>
            <person name="Fujita N."/>
        </authorList>
    </citation>
    <scope>NUCLEOTIDE SEQUENCE [LARGE SCALE GENOMIC DNA]</scope>
    <source>
        <strain evidence="3 4">NBRC 104925</strain>
    </source>
</reference>
<organism evidence="3 4">
    <name type="scientific">Mobilicoccus pelagius NBRC 104925</name>
    <dbReference type="NCBI Taxonomy" id="1089455"/>
    <lineage>
        <taxon>Bacteria</taxon>
        <taxon>Bacillati</taxon>
        <taxon>Actinomycetota</taxon>
        <taxon>Actinomycetes</taxon>
        <taxon>Micrococcales</taxon>
        <taxon>Dermatophilaceae</taxon>
        <taxon>Mobilicoccus</taxon>
    </lineage>
</organism>
<dbReference type="InterPro" id="IPR036291">
    <property type="entry name" value="NAD(P)-bd_dom_sf"/>
</dbReference>
<dbReference type="eggNOG" id="COG1042">
    <property type="taxonomic scope" value="Bacteria"/>
</dbReference>
<feature type="compositionally biased region" description="Low complexity" evidence="1">
    <location>
        <begin position="35"/>
        <end position="55"/>
    </location>
</feature>
<name>H5UUN4_9MICO</name>
<keyword evidence="4" id="KW-1185">Reference proteome</keyword>
<sequence>MADDDVTPAVSASPAEASRPGAVDGRSPQNPSVEGAASPTATAGTSAWGEATAPAEPAPEDLPENYPSGWEADVVLRDGTVAHVRPIVPADAEGIRAFHAQQSEESIYLRFFAPIKEISARDMHRFTHVDYDSRAAIVATSRDVIVGIARYDRLQDPSVAEVAFNISDHYQGKGVGSVLLEHLAAIAQERGVGRFVADVLPQNRKMMNVFVDAGYEVSHHFDDGVIAVEFTIEPTEKSKAVQLAREHRAEAQSMARVLRPASIAVVGASRRPDAIGSLALDSILDGGFAGDVHLVNSETDSVRGLPAHSRVSHIEGGVDMAVIAVPADRVLDVVDDCAAAGVASLVVISSGFAEAGPVGEERQAELLRRARENGMRVFGPNSFGVVNHDPQVRLSATIARHVPAPGSLGLFSQSGGVGVGLLASVARRRLGVSVFASAGNRVDVSGNDLMQYFIDDDQTTTVGLFLESVGNARKFSRIARQLAMNKPVVAVKTGTSGTVPPGHRARASQVGQAAFHSLLAQAGVIRAASIHELVDIAELVEHQPLPAGSRIAVVGNSLGLNAIVADAAHRAGLEVTHGPVALPTGCDATGVAAATEAAFTDPEVDSVIVAVTSPMKSSDEEVASAIAHTAWPYGKPCIATFFGLRDVTEIMHRAGRPRSSGGRYIVPVYKTPLDGIAALGAVTRYALWRQADHGEVVLPDGITKGAARRLVDRVLAETPAGRALHPEEVTTLLAAYGLDVWPMLPVASPEEAVDAARRLEGTVVVRSMLPAVRTLPGSVRGGLTDDAAVAAAYTALAEQLSYADDPMLVVQQMAPVGVATLVRSVEDPLFGPVVSFGVAGATSELLDDVSHRIPPLTDVDARGLLTDIASAPLLQGYRGTPAANTDALVDVLFRVAALADDIPEVAHLELHPVNAHPGGADVLGAEVVLAPANARTDAGRRALT</sequence>
<dbReference type="Pfam" id="PF13380">
    <property type="entry name" value="CoA_binding_2"/>
    <property type="match status" value="1"/>
</dbReference>
<dbReference type="SUPFAM" id="SSF51735">
    <property type="entry name" value="NAD(P)-binding Rossmann-fold domains"/>
    <property type="match status" value="1"/>
</dbReference>
<dbReference type="Gene3D" id="3.40.50.720">
    <property type="entry name" value="NAD(P)-binding Rossmann-like Domain"/>
    <property type="match status" value="1"/>
</dbReference>
<evidence type="ECO:0000259" key="2">
    <source>
        <dbReference type="PROSITE" id="PS51186"/>
    </source>
</evidence>
<dbReference type="AlphaFoldDB" id="H5UUN4"/>
<dbReference type="InterPro" id="IPR016181">
    <property type="entry name" value="Acyl_CoA_acyltransferase"/>
</dbReference>
<dbReference type="CDD" id="cd04301">
    <property type="entry name" value="NAT_SF"/>
    <property type="match status" value="1"/>
</dbReference>
<dbReference type="InterPro" id="IPR032875">
    <property type="entry name" value="Succ_CoA_lig_flav_dom"/>
</dbReference>
<gene>
    <name evidence="3" type="ORF">MOPEL_130_00490</name>
</gene>
<dbReference type="OrthoDB" id="190266at2"/>
<dbReference type="EMBL" id="BAFE01000089">
    <property type="protein sequence ID" value="GAB49442.1"/>
    <property type="molecule type" value="Genomic_DNA"/>
</dbReference>
<dbReference type="RefSeq" id="WP_009483285.1">
    <property type="nucleotide sequence ID" value="NZ_BAFE01000089.1"/>
</dbReference>
<dbReference type="PANTHER" id="PTHR42793:SF1">
    <property type="entry name" value="PEPTIDYL-LYSINE N-ACETYLTRANSFERASE PATZ"/>
    <property type="match status" value="1"/>
</dbReference>
<dbReference type="SMART" id="SM00881">
    <property type="entry name" value="CoA_binding"/>
    <property type="match status" value="1"/>
</dbReference>
<dbReference type="GO" id="GO:0005524">
    <property type="term" value="F:ATP binding"/>
    <property type="evidence" value="ECO:0007669"/>
    <property type="project" value="InterPro"/>
</dbReference>
<dbReference type="GO" id="GO:0016874">
    <property type="term" value="F:ligase activity"/>
    <property type="evidence" value="ECO:0007669"/>
    <property type="project" value="UniProtKB-KW"/>
</dbReference>
<dbReference type="InterPro" id="IPR013815">
    <property type="entry name" value="ATP_grasp_subdomain_1"/>
</dbReference>
<dbReference type="InterPro" id="IPR000182">
    <property type="entry name" value="GNAT_dom"/>
</dbReference>
<dbReference type="InterPro" id="IPR016102">
    <property type="entry name" value="Succinyl-CoA_synth-like"/>
</dbReference>
<dbReference type="Gene3D" id="3.30.1490.20">
    <property type="entry name" value="ATP-grasp fold, A domain"/>
    <property type="match status" value="1"/>
</dbReference>
<dbReference type="InterPro" id="IPR003781">
    <property type="entry name" value="CoA-bd"/>
</dbReference>
<dbReference type="Gene3D" id="3.30.470.20">
    <property type="entry name" value="ATP-grasp fold, B domain"/>
    <property type="match status" value="1"/>
</dbReference>
<dbReference type="PROSITE" id="PS51186">
    <property type="entry name" value="GNAT"/>
    <property type="match status" value="1"/>
</dbReference>
<evidence type="ECO:0000256" key="1">
    <source>
        <dbReference type="SAM" id="MobiDB-lite"/>
    </source>
</evidence>
<dbReference type="Pfam" id="PF00583">
    <property type="entry name" value="Acetyltransf_1"/>
    <property type="match status" value="1"/>
</dbReference>
<dbReference type="STRING" id="1089455.MOPEL_130_00490"/>
<proteinExistence type="predicted"/>
<dbReference type="Pfam" id="PF13549">
    <property type="entry name" value="ATP-grasp_5"/>
    <property type="match status" value="1"/>
</dbReference>
<keyword evidence="3" id="KW-0436">Ligase</keyword>
<dbReference type="Proteomes" id="UP000004367">
    <property type="component" value="Unassembled WGS sequence"/>
</dbReference>
<dbReference type="eggNOG" id="COG1670">
    <property type="taxonomic scope" value="Bacteria"/>
</dbReference>
<feature type="domain" description="N-acetyltransferase" evidence="2">
    <location>
        <begin position="82"/>
        <end position="233"/>
    </location>
</feature>
<comment type="caution">
    <text evidence="3">The sequence shown here is derived from an EMBL/GenBank/DDBJ whole genome shotgun (WGS) entry which is preliminary data.</text>
</comment>
<dbReference type="SUPFAM" id="SSF55729">
    <property type="entry name" value="Acyl-CoA N-acyltransferases (Nat)"/>
    <property type="match status" value="1"/>
</dbReference>
<dbReference type="SUPFAM" id="SSF52210">
    <property type="entry name" value="Succinyl-CoA synthetase domains"/>
    <property type="match status" value="2"/>
</dbReference>
<evidence type="ECO:0000313" key="3">
    <source>
        <dbReference type="EMBL" id="GAB49442.1"/>
    </source>
</evidence>
<dbReference type="GO" id="GO:0016747">
    <property type="term" value="F:acyltransferase activity, transferring groups other than amino-acyl groups"/>
    <property type="evidence" value="ECO:0007669"/>
    <property type="project" value="InterPro"/>
</dbReference>
<evidence type="ECO:0000313" key="4">
    <source>
        <dbReference type="Proteomes" id="UP000004367"/>
    </source>
</evidence>
<dbReference type="Gene3D" id="3.40.630.30">
    <property type="match status" value="1"/>
</dbReference>
<accession>H5UUN4</accession>
<dbReference type="Gene3D" id="3.40.50.261">
    <property type="entry name" value="Succinyl-CoA synthetase domains"/>
    <property type="match status" value="2"/>
</dbReference>
<dbReference type="SUPFAM" id="SSF56059">
    <property type="entry name" value="Glutathione synthetase ATP-binding domain-like"/>
    <property type="match status" value="1"/>
</dbReference>
<dbReference type="Pfam" id="PF13607">
    <property type="entry name" value="Succ_CoA_lig"/>
    <property type="match status" value="1"/>
</dbReference>
<feature type="region of interest" description="Disordered" evidence="1">
    <location>
        <begin position="1"/>
        <end position="67"/>
    </location>
</feature>
<dbReference type="PANTHER" id="PTHR42793">
    <property type="entry name" value="COA BINDING DOMAIN CONTAINING PROTEIN"/>
    <property type="match status" value="1"/>
</dbReference>